<name>A0A267H1M2_9PLAT</name>
<evidence type="ECO:0000313" key="3">
    <source>
        <dbReference type="Proteomes" id="UP000215902"/>
    </source>
</evidence>
<proteinExistence type="predicted"/>
<dbReference type="Proteomes" id="UP000215902">
    <property type="component" value="Unassembled WGS sequence"/>
</dbReference>
<feature type="compositionally biased region" description="Low complexity" evidence="1">
    <location>
        <begin position="386"/>
        <end position="396"/>
    </location>
</feature>
<accession>A0A267H1M2</accession>
<protein>
    <submittedName>
        <fullName evidence="2">Uncharacterized protein</fullName>
    </submittedName>
</protein>
<comment type="caution">
    <text evidence="2">The sequence shown here is derived from an EMBL/GenBank/DDBJ whole genome shotgun (WGS) entry which is preliminary data.</text>
</comment>
<feature type="compositionally biased region" description="Low complexity" evidence="1">
    <location>
        <begin position="338"/>
        <end position="351"/>
    </location>
</feature>
<evidence type="ECO:0000313" key="2">
    <source>
        <dbReference type="EMBL" id="PAA92190.1"/>
    </source>
</evidence>
<feature type="region of interest" description="Disordered" evidence="1">
    <location>
        <begin position="386"/>
        <end position="409"/>
    </location>
</feature>
<evidence type="ECO:0000256" key="1">
    <source>
        <dbReference type="SAM" id="MobiDB-lite"/>
    </source>
</evidence>
<dbReference type="EMBL" id="NIVC01000061">
    <property type="protein sequence ID" value="PAA92190.1"/>
    <property type="molecule type" value="Genomic_DNA"/>
</dbReference>
<dbReference type="AlphaFoldDB" id="A0A267H1M2"/>
<organism evidence="2 3">
    <name type="scientific">Macrostomum lignano</name>
    <dbReference type="NCBI Taxonomy" id="282301"/>
    <lineage>
        <taxon>Eukaryota</taxon>
        <taxon>Metazoa</taxon>
        <taxon>Spiralia</taxon>
        <taxon>Lophotrochozoa</taxon>
        <taxon>Platyhelminthes</taxon>
        <taxon>Rhabditophora</taxon>
        <taxon>Macrostomorpha</taxon>
        <taxon>Macrostomida</taxon>
        <taxon>Macrostomidae</taxon>
        <taxon>Macrostomum</taxon>
    </lineage>
</organism>
<sequence length="409" mass="44386">MHSATGPQPAMPTNRAFTVESLPQNLRELQAQLNSAIRAHRNLVGRVNLCPNDRSLIARVQAAERLIGRIHKEQKPLLERFKRDCRLLAARSAEAKKNFRVGAKIAATIDELLEDRVRHHFCPSTLEKWTGLTACLSPEKKRKVNFLACFDLIAPRVRDDVLDAKSSPRRRKQLVNPDFPLVSSTTSATATTASTAVAAATPVTATISAKPQLQQQQQPAPSAGHSNGLVATGNGAGILTRSSRRACRFEEKPSFSLLQQQQQQQQQQKRKPQFCCAKCHQLMPNRPVRAPLSSVATIGQAASAAPASSWCPTCIASCAATADIAIGLPCCPPSTPASSGSGNQSTGSTTSDKSPKQDPNESFEFILPLGRIRRSEKNLRLESLLSKLSRNNSHNSDNNKDGVSRINGQ</sequence>
<reference evidence="2 3" key="1">
    <citation type="submission" date="2017-06" db="EMBL/GenBank/DDBJ databases">
        <title>A platform for efficient transgenesis in Macrostomum lignano, a flatworm model organism for stem cell research.</title>
        <authorList>
            <person name="Berezikov E."/>
        </authorList>
    </citation>
    <scope>NUCLEOTIDE SEQUENCE [LARGE SCALE GENOMIC DNA]</scope>
    <source>
        <strain evidence="2">DV1</strain>
        <tissue evidence="2">Whole organism</tissue>
    </source>
</reference>
<feature type="region of interest" description="Disordered" evidence="1">
    <location>
        <begin position="210"/>
        <end position="235"/>
    </location>
</feature>
<keyword evidence="3" id="KW-1185">Reference proteome</keyword>
<gene>
    <name evidence="2" type="ORF">BOX15_Mlig000174g6</name>
</gene>
<feature type="region of interest" description="Disordered" evidence="1">
    <location>
        <begin position="335"/>
        <end position="365"/>
    </location>
</feature>